<comment type="caution">
    <text evidence="9">The sequence shown here is derived from an EMBL/GenBank/DDBJ whole genome shotgun (WGS) entry which is preliminary data.</text>
</comment>
<dbReference type="OrthoDB" id="407658at2759"/>
<evidence type="ECO:0000256" key="6">
    <source>
        <dbReference type="RuleBase" id="RU367086"/>
    </source>
</evidence>
<gene>
    <name evidence="9" type="ORF">J437_LFUL017991</name>
</gene>
<keyword evidence="10" id="KW-1185">Reference proteome</keyword>
<dbReference type="Proteomes" id="UP000792457">
    <property type="component" value="Unassembled WGS sequence"/>
</dbReference>
<dbReference type="InterPro" id="IPR007109">
    <property type="entry name" value="Brix"/>
</dbReference>
<evidence type="ECO:0000256" key="3">
    <source>
        <dbReference type="ARBA" id="ARBA00020387"/>
    </source>
</evidence>
<evidence type="ECO:0000256" key="1">
    <source>
        <dbReference type="ARBA" id="ARBA00004604"/>
    </source>
</evidence>
<comment type="subcellular location">
    <subcellularLocation>
        <location evidence="1 6">Nucleus</location>
        <location evidence="1 6">Nucleolus</location>
    </subcellularLocation>
</comment>
<dbReference type="AlphaFoldDB" id="A0A8K0KQV6"/>
<evidence type="ECO:0000313" key="9">
    <source>
        <dbReference type="EMBL" id="KAG8239172.1"/>
    </source>
</evidence>
<dbReference type="InterPro" id="IPR039770">
    <property type="entry name" value="Rpf2"/>
</dbReference>
<evidence type="ECO:0000256" key="4">
    <source>
        <dbReference type="ARBA" id="ARBA00023242"/>
    </source>
</evidence>
<dbReference type="PANTHER" id="PTHR12728:SF0">
    <property type="entry name" value="RIBOSOME PRODUCTION FACTOR 2 HOMOLOG"/>
    <property type="match status" value="1"/>
</dbReference>
<accession>A0A8K0KQV6</accession>
<evidence type="ECO:0000256" key="7">
    <source>
        <dbReference type="SAM" id="MobiDB-lite"/>
    </source>
</evidence>
<feature type="domain" description="Brix" evidence="8">
    <location>
        <begin position="31"/>
        <end position="236"/>
    </location>
</feature>
<evidence type="ECO:0000256" key="5">
    <source>
        <dbReference type="ARBA" id="ARBA00030889"/>
    </source>
</evidence>
<sequence>MPVLQRVVKPTTRRGKKVLLKREPKLIENTKHTIFLKGRKTSELLSHFLKDVYSLKKLHSTILNRKNDYLPFEDVIPIEYLLKKQDSSLFIFASNSKKRPNNVILGRTYDFHLLDMIEVGVESYRGLCDFQTEKVMLGTKPILHFIGDFETSAELSTLKSLLVDMFCGERNLNAIALAGIEHVLTFTSDTKEGKIQVKSYRIMLKKSGENTPRIELEEIGPAFDLVVRRSKIASEDLMKIACRTPHELKAKPKKNIVKNKLGTTLGRVHIKAQRINRLQTRKMKGLRKTPEERKAERLQRNKRSA</sequence>
<feature type="compositionally biased region" description="Basic and acidic residues" evidence="7">
    <location>
        <begin position="288"/>
        <end position="299"/>
    </location>
</feature>
<reference evidence="9" key="2">
    <citation type="submission" date="2017-10" db="EMBL/GenBank/DDBJ databases">
        <title>Ladona fulva Genome sequencing and assembly.</title>
        <authorList>
            <person name="Murali S."/>
            <person name="Richards S."/>
            <person name="Bandaranaike D."/>
            <person name="Bellair M."/>
            <person name="Blankenburg K."/>
            <person name="Chao H."/>
            <person name="Dinh H."/>
            <person name="Doddapaneni H."/>
            <person name="Dugan-Rocha S."/>
            <person name="Elkadiri S."/>
            <person name="Gnanaolivu R."/>
            <person name="Hernandez B."/>
            <person name="Skinner E."/>
            <person name="Javaid M."/>
            <person name="Lee S."/>
            <person name="Li M."/>
            <person name="Ming W."/>
            <person name="Munidasa M."/>
            <person name="Muniz J."/>
            <person name="Nguyen L."/>
            <person name="Hughes D."/>
            <person name="Osuji N."/>
            <person name="Pu L.-L."/>
            <person name="Puazo M."/>
            <person name="Qu C."/>
            <person name="Quiroz J."/>
            <person name="Raj R."/>
            <person name="Weissenberger G."/>
            <person name="Xin Y."/>
            <person name="Zou X."/>
            <person name="Han Y."/>
            <person name="Worley K."/>
            <person name="Muzny D."/>
            <person name="Gibbs R."/>
        </authorList>
    </citation>
    <scope>NUCLEOTIDE SEQUENCE</scope>
    <source>
        <strain evidence="9">Sampled in the wild</strain>
    </source>
</reference>
<dbReference type="Pfam" id="PF04427">
    <property type="entry name" value="Brix"/>
    <property type="match status" value="1"/>
</dbReference>
<reference evidence="9" key="1">
    <citation type="submission" date="2013-04" db="EMBL/GenBank/DDBJ databases">
        <authorList>
            <person name="Qu J."/>
            <person name="Murali S.C."/>
            <person name="Bandaranaike D."/>
            <person name="Bellair M."/>
            <person name="Blankenburg K."/>
            <person name="Chao H."/>
            <person name="Dinh H."/>
            <person name="Doddapaneni H."/>
            <person name="Downs B."/>
            <person name="Dugan-Rocha S."/>
            <person name="Elkadiri S."/>
            <person name="Gnanaolivu R.D."/>
            <person name="Hernandez B."/>
            <person name="Javaid M."/>
            <person name="Jayaseelan J.C."/>
            <person name="Lee S."/>
            <person name="Li M."/>
            <person name="Ming W."/>
            <person name="Munidasa M."/>
            <person name="Muniz J."/>
            <person name="Nguyen L."/>
            <person name="Ongeri F."/>
            <person name="Osuji N."/>
            <person name="Pu L.-L."/>
            <person name="Puazo M."/>
            <person name="Qu C."/>
            <person name="Quiroz J."/>
            <person name="Raj R."/>
            <person name="Weissenberger G."/>
            <person name="Xin Y."/>
            <person name="Zou X."/>
            <person name="Han Y."/>
            <person name="Richards S."/>
            <person name="Worley K."/>
            <person name="Muzny D."/>
            <person name="Gibbs R."/>
        </authorList>
    </citation>
    <scope>NUCLEOTIDE SEQUENCE</scope>
    <source>
        <strain evidence="9">Sampled in the wild</strain>
    </source>
</reference>
<dbReference type="PANTHER" id="PTHR12728">
    <property type="entry name" value="BRIX DOMAIN CONTAINING PROTEIN"/>
    <property type="match status" value="1"/>
</dbReference>
<keyword evidence="4 6" id="KW-0539">Nucleus</keyword>
<name>A0A8K0KQV6_LADFU</name>
<organism evidence="9 10">
    <name type="scientific">Ladona fulva</name>
    <name type="common">Scarce chaser dragonfly</name>
    <name type="synonym">Libellula fulva</name>
    <dbReference type="NCBI Taxonomy" id="123851"/>
    <lineage>
        <taxon>Eukaryota</taxon>
        <taxon>Metazoa</taxon>
        <taxon>Ecdysozoa</taxon>
        <taxon>Arthropoda</taxon>
        <taxon>Hexapoda</taxon>
        <taxon>Insecta</taxon>
        <taxon>Pterygota</taxon>
        <taxon>Palaeoptera</taxon>
        <taxon>Odonata</taxon>
        <taxon>Epiprocta</taxon>
        <taxon>Anisoptera</taxon>
        <taxon>Libelluloidea</taxon>
        <taxon>Libellulidae</taxon>
        <taxon>Ladona</taxon>
    </lineage>
</organism>
<dbReference type="GO" id="GO:0019843">
    <property type="term" value="F:rRNA binding"/>
    <property type="evidence" value="ECO:0007669"/>
    <property type="project" value="UniProtKB-UniRule"/>
</dbReference>
<comment type="similarity">
    <text evidence="2 6">Belongs to the RPF2 family.</text>
</comment>
<evidence type="ECO:0000259" key="8">
    <source>
        <dbReference type="PROSITE" id="PS50833"/>
    </source>
</evidence>
<dbReference type="GO" id="GO:0000463">
    <property type="term" value="P:maturation of LSU-rRNA from tricistronic rRNA transcript (SSU-rRNA, 5.8S rRNA, LSU-rRNA)"/>
    <property type="evidence" value="ECO:0007669"/>
    <property type="project" value="TreeGrafter"/>
</dbReference>
<dbReference type="EMBL" id="KZ309540">
    <property type="protein sequence ID" value="KAG8239172.1"/>
    <property type="molecule type" value="Genomic_DNA"/>
</dbReference>
<dbReference type="GO" id="GO:0005730">
    <property type="term" value="C:nucleolus"/>
    <property type="evidence" value="ECO:0007669"/>
    <property type="project" value="UniProtKB-SubCell"/>
</dbReference>
<proteinExistence type="inferred from homology"/>
<evidence type="ECO:0000313" key="10">
    <source>
        <dbReference type="Proteomes" id="UP000792457"/>
    </source>
</evidence>
<feature type="region of interest" description="Disordered" evidence="7">
    <location>
        <begin position="284"/>
        <end position="305"/>
    </location>
</feature>
<dbReference type="GO" id="GO:0000027">
    <property type="term" value="P:ribosomal large subunit assembly"/>
    <property type="evidence" value="ECO:0007669"/>
    <property type="project" value="InterPro"/>
</dbReference>
<protein>
    <recommendedName>
        <fullName evidence="3 6">Ribosome production factor 2 homolog</fullName>
    </recommendedName>
    <alternativeName>
        <fullName evidence="5 6">Ribosome biogenesis protein RPF2 homolog</fullName>
    </alternativeName>
</protein>
<dbReference type="SMART" id="SM00879">
    <property type="entry name" value="Brix"/>
    <property type="match status" value="1"/>
</dbReference>
<dbReference type="PROSITE" id="PS50833">
    <property type="entry name" value="BRIX"/>
    <property type="match status" value="1"/>
</dbReference>
<evidence type="ECO:0000256" key="2">
    <source>
        <dbReference type="ARBA" id="ARBA00010782"/>
    </source>
</evidence>